<dbReference type="NCBIfam" id="TIGR02406">
    <property type="entry name" value="ectoine_EctA"/>
    <property type="match status" value="1"/>
</dbReference>
<evidence type="ECO:0000259" key="9">
    <source>
        <dbReference type="PROSITE" id="PS51186"/>
    </source>
</evidence>
<proteinExistence type="inferred from homology"/>
<evidence type="ECO:0000256" key="4">
    <source>
        <dbReference type="ARBA" id="ARBA00017935"/>
    </source>
</evidence>
<keyword evidence="6 8" id="KW-0012">Acyltransferase</keyword>
<evidence type="ECO:0000256" key="7">
    <source>
        <dbReference type="ARBA" id="ARBA00048924"/>
    </source>
</evidence>
<dbReference type="EC" id="2.3.1.178" evidence="3 8"/>
<feature type="domain" description="N-acetyltransferase" evidence="9">
    <location>
        <begin position="24"/>
        <end position="183"/>
    </location>
</feature>
<dbReference type="eggNOG" id="COG0456">
    <property type="taxonomic scope" value="Bacteria"/>
</dbReference>
<evidence type="ECO:0000313" key="10">
    <source>
        <dbReference type="EMBL" id="ADU65753.1"/>
    </source>
</evidence>
<keyword evidence="5 8" id="KW-0808">Transferase</keyword>
<comment type="pathway">
    <text evidence="1 8">Amine and polyamine biosynthesis; ectoine biosynthesis; L-ectoine from L-aspartate 4-semialdehyde: step 2/3.</text>
</comment>
<comment type="similarity">
    <text evidence="2 8">Belongs to the acetyltransferase family. EctA subfamily.</text>
</comment>
<evidence type="ECO:0000256" key="2">
    <source>
        <dbReference type="ARBA" id="ARBA00010712"/>
    </source>
</evidence>
<dbReference type="PROSITE" id="PS51186">
    <property type="entry name" value="GNAT"/>
    <property type="match status" value="1"/>
</dbReference>
<dbReference type="HOGENOM" id="CLU_111896_0_0_0"/>
<dbReference type="GO" id="GO:0033816">
    <property type="term" value="F:diaminobutyrate acetyltransferase activity"/>
    <property type="evidence" value="ECO:0007669"/>
    <property type="project" value="UniProtKB-EC"/>
</dbReference>
<evidence type="ECO:0000256" key="8">
    <source>
        <dbReference type="RuleBase" id="RU365045"/>
    </source>
</evidence>
<sequence>MIADKKHFERFTMRQTGDTDPSTITLTTPTLADGAEVYRLISQCPPLDVNSQYCYHIICEHFSQTSVIARIDGDAAGFISGYTLPEHPDILFIWQVAVSAKARGRQLATRMLEHIICRKRATAVRFLHTTISPSNIPSQKLFSAIARTFKAPMREREFLAGEVFAEGHEAEVLYEIGPLQYSQ</sequence>
<dbReference type="EMBL" id="CP002432">
    <property type="protein sequence ID" value="ADU65753.1"/>
    <property type="molecule type" value="Genomic_DNA"/>
</dbReference>
<comment type="catalytic activity">
    <reaction evidence="7 8">
        <text>L-2,4-diaminobutanoate + acetyl-CoA = (2S)-4-acetamido-2-aminobutanoate + CoA + H(+)</text>
        <dbReference type="Rhea" id="RHEA:16901"/>
        <dbReference type="ChEBI" id="CHEBI:15378"/>
        <dbReference type="ChEBI" id="CHEBI:57287"/>
        <dbReference type="ChEBI" id="CHEBI:57288"/>
        <dbReference type="ChEBI" id="CHEBI:58761"/>
        <dbReference type="ChEBI" id="CHEBI:58929"/>
        <dbReference type="EC" id="2.3.1.178"/>
    </reaction>
</comment>
<dbReference type="Pfam" id="PF00583">
    <property type="entry name" value="Acetyltransf_1"/>
    <property type="match status" value="1"/>
</dbReference>
<gene>
    <name evidence="8" type="primary">ectA</name>
    <name evidence="10" type="ordered locus">Selin_1018</name>
</gene>
<evidence type="ECO:0000256" key="1">
    <source>
        <dbReference type="ARBA" id="ARBA00004978"/>
    </source>
</evidence>
<dbReference type="InterPro" id="IPR000182">
    <property type="entry name" value="GNAT_dom"/>
</dbReference>
<reference evidence="10 11" key="1">
    <citation type="submission" date="2010-12" db="EMBL/GenBank/DDBJ databases">
        <title>Complete sequence of Desulfurispirillum indicum S5.</title>
        <authorList>
            <consortium name="US DOE Joint Genome Institute"/>
            <person name="Lucas S."/>
            <person name="Copeland A."/>
            <person name="Lapidus A."/>
            <person name="Cheng J.-F."/>
            <person name="Goodwin L."/>
            <person name="Pitluck S."/>
            <person name="Chertkov O."/>
            <person name="Held B."/>
            <person name="Detter J.C."/>
            <person name="Han C."/>
            <person name="Tapia R."/>
            <person name="Land M."/>
            <person name="Hauser L."/>
            <person name="Kyrpides N."/>
            <person name="Ivanova N."/>
            <person name="Mikhailova N."/>
            <person name="Haggblom M."/>
            <person name="Rauschenbach I."/>
            <person name="Bini E."/>
            <person name="Woyke T."/>
        </authorList>
    </citation>
    <scope>NUCLEOTIDE SEQUENCE [LARGE SCALE GENOMIC DNA]</scope>
    <source>
        <strain evidence="11">ATCC BAA-1389 / DSM 22839 / S5</strain>
    </source>
</reference>
<dbReference type="Gene3D" id="3.40.630.30">
    <property type="match status" value="1"/>
</dbReference>
<dbReference type="UniPathway" id="UPA00067">
    <property type="reaction ID" value="UER00122"/>
</dbReference>
<dbReference type="InParanoid" id="E6W3G0"/>
<dbReference type="InterPro" id="IPR016181">
    <property type="entry name" value="Acyl_CoA_acyltransferase"/>
</dbReference>
<dbReference type="SUPFAM" id="SSF55729">
    <property type="entry name" value="Acyl-CoA N-acyltransferases (Nat)"/>
    <property type="match status" value="1"/>
</dbReference>
<dbReference type="KEGG" id="din:Selin_1018"/>
<dbReference type="GO" id="GO:0019491">
    <property type="term" value="P:ectoine biosynthetic process"/>
    <property type="evidence" value="ECO:0007669"/>
    <property type="project" value="UniProtKB-UniPathway"/>
</dbReference>
<accession>E6W3G0</accession>
<evidence type="ECO:0000256" key="6">
    <source>
        <dbReference type="ARBA" id="ARBA00023315"/>
    </source>
</evidence>
<organism evidence="10 11">
    <name type="scientific">Desulfurispirillum indicum (strain ATCC BAA-1389 / DSM 22839 / S5)</name>
    <dbReference type="NCBI Taxonomy" id="653733"/>
    <lineage>
        <taxon>Bacteria</taxon>
        <taxon>Pseudomonadati</taxon>
        <taxon>Chrysiogenota</taxon>
        <taxon>Chrysiogenia</taxon>
        <taxon>Chrysiogenales</taxon>
        <taxon>Chrysiogenaceae</taxon>
        <taxon>Desulfurispirillum</taxon>
    </lineage>
</organism>
<dbReference type="STRING" id="653733.Selin_1018"/>
<dbReference type="Proteomes" id="UP000002572">
    <property type="component" value="Chromosome"/>
</dbReference>
<protein>
    <recommendedName>
        <fullName evidence="4 8">L-2,4-diaminobutyric acid acetyltransferase</fullName>
        <shortName evidence="8">DABA acetyltransferase</shortName>
        <ecNumber evidence="3 8">2.3.1.178</ecNumber>
    </recommendedName>
</protein>
<comment type="function">
    <text evidence="8">Catalyzes the acetylation of L-2,4-diaminobutyrate (DABA) to gamma-N-acetyl-alpha,gamma-diaminobutyric acid (ADABA) with acetyl coenzyme A.</text>
</comment>
<dbReference type="CDD" id="cd04301">
    <property type="entry name" value="NAT_SF"/>
    <property type="match status" value="1"/>
</dbReference>
<dbReference type="AlphaFoldDB" id="E6W3G0"/>
<dbReference type="InterPro" id="IPR012772">
    <property type="entry name" value="Ectoine_EctA"/>
</dbReference>
<evidence type="ECO:0000256" key="5">
    <source>
        <dbReference type="ARBA" id="ARBA00022679"/>
    </source>
</evidence>
<keyword evidence="11" id="KW-1185">Reference proteome</keyword>
<name>E6W3G0_DESIS</name>
<evidence type="ECO:0000256" key="3">
    <source>
        <dbReference type="ARBA" id="ARBA00012355"/>
    </source>
</evidence>
<evidence type="ECO:0000313" key="11">
    <source>
        <dbReference type="Proteomes" id="UP000002572"/>
    </source>
</evidence>